<evidence type="ECO:0000259" key="1">
    <source>
        <dbReference type="Pfam" id="PF21645"/>
    </source>
</evidence>
<dbReference type="Pfam" id="PF21645">
    <property type="entry name" value="FakA-like_M"/>
    <property type="match status" value="1"/>
</dbReference>
<name>A0A1H0T3E5_9ACTN</name>
<dbReference type="EMBL" id="LT629710">
    <property type="protein sequence ID" value="SDP48301.1"/>
    <property type="molecule type" value="Genomic_DNA"/>
</dbReference>
<dbReference type="Proteomes" id="UP000198741">
    <property type="component" value="Chromosome I"/>
</dbReference>
<feature type="domain" description="Fatty acid kinase subunit A-like middle" evidence="1">
    <location>
        <begin position="233"/>
        <end position="284"/>
    </location>
</feature>
<keyword evidence="3" id="KW-1185">Reference proteome</keyword>
<evidence type="ECO:0000313" key="2">
    <source>
        <dbReference type="EMBL" id="SDP48301.1"/>
    </source>
</evidence>
<evidence type="ECO:0000313" key="3">
    <source>
        <dbReference type="Proteomes" id="UP000198741"/>
    </source>
</evidence>
<proteinExistence type="predicted"/>
<gene>
    <name evidence="2" type="ORF">SAMN04515671_4435</name>
</gene>
<dbReference type="AlphaFoldDB" id="A0A1H0T3E5"/>
<protein>
    <recommendedName>
        <fullName evidence="1">Fatty acid kinase subunit A-like middle domain-containing protein</fullName>
    </recommendedName>
</protein>
<dbReference type="InterPro" id="IPR048394">
    <property type="entry name" value="FakA-like_M"/>
</dbReference>
<organism evidence="2 3">
    <name type="scientific">Nakamurella panacisegetis</name>
    <dbReference type="NCBI Taxonomy" id="1090615"/>
    <lineage>
        <taxon>Bacteria</taxon>
        <taxon>Bacillati</taxon>
        <taxon>Actinomycetota</taxon>
        <taxon>Actinomycetes</taxon>
        <taxon>Nakamurellales</taxon>
        <taxon>Nakamurellaceae</taxon>
        <taxon>Nakamurella</taxon>
    </lineage>
</organism>
<accession>A0A1H0T3E5</accession>
<sequence>MADMTTFDTELVDRWFTGLLDPDGSADHAPWLRPEADEREVLLAGGRSIAAAVGWSELPKPVPAPSRPAAAVLQVYLAGVATGIAGARRSMAVGHEVDDESSTDRLCLVAGLIAGGAAVAVDSSADSDPEAAELAQVAGNAAAELVVDGADLHAITRAAAAAALLAGPPDAANRDPGYRARALVGSVLVGLQRASAPPGAPVRRPSCGAGPGANNGMPLLAEVTFTMFLPPDDAVGLERTLAGLSDEIVVLSDGDRRSFHVHTRSAGEVIAESYAVGSVFSLVVGRLD</sequence>
<reference evidence="2 3" key="1">
    <citation type="submission" date="2016-10" db="EMBL/GenBank/DDBJ databases">
        <authorList>
            <person name="de Groot N.N."/>
        </authorList>
    </citation>
    <scope>NUCLEOTIDE SEQUENCE [LARGE SCALE GENOMIC DNA]</scope>
    <source>
        <strain evidence="3">P4-7,KCTC 19426,CECT 7604</strain>
    </source>
</reference>
<dbReference type="STRING" id="1090615.SAMN04515671_4435"/>